<evidence type="ECO:0000313" key="4">
    <source>
        <dbReference type="EMBL" id="KAG6372129.1"/>
    </source>
</evidence>
<dbReference type="PROSITE" id="PS00028">
    <property type="entry name" value="ZINC_FINGER_C2H2_1"/>
    <property type="match status" value="1"/>
</dbReference>
<sequence length="183" mass="20599">MYRCPRCLKTFMTEGGVAHHRAQPHTACNADTWSTEVVSLPVAIPDEQANGEPDEESVSYCSLSPPHPSADSDHANWAIELADEDLQPHPQINDVRISVSPIPHDREDSIGRIVVQFLGAAAIIDIGETFLTLFELDPYSHYWLNNLYYPFASFKDWQVANFLPKSRLSMQLIDEFLSLQMIG</sequence>
<keyword evidence="1" id="KW-0862">Zinc</keyword>
<evidence type="ECO:0000256" key="1">
    <source>
        <dbReference type="PROSITE-ProRule" id="PRU00042"/>
    </source>
</evidence>
<keyword evidence="5" id="KW-1185">Reference proteome</keyword>
<dbReference type="AlphaFoldDB" id="A0A8I2YH25"/>
<dbReference type="OrthoDB" id="2688393at2759"/>
<dbReference type="InterPro" id="IPR013087">
    <property type="entry name" value="Znf_C2H2_type"/>
</dbReference>
<evidence type="ECO:0000313" key="5">
    <source>
        <dbReference type="Proteomes" id="UP000683000"/>
    </source>
</evidence>
<dbReference type="EMBL" id="JAGFBS010000029">
    <property type="protein sequence ID" value="KAG6372129.1"/>
    <property type="molecule type" value="Genomic_DNA"/>
</dbReference>
<gene>
    <name evidence="4" type="ORF">JVT61DRAFT_7908</name>
</gene>
<feature type="domain" description="C2H2-type" evidence="3">
    <location>
        <begin position="2"/>
        <end position="30"/>
    </location>
</feature>
<accession>A0A8I2YH25</accession>
<dbReference type="PROSITE" id="PS50157">
    <property type="entry name" value="ZINC_FINGER_C2H2_2"/>
    <property type="match status" value="1"/>
</dbReference>
<keyword evidence="1" id="KW-0863">Zinc-finger</keyword>
<feature type="region of interest" description="Disordered" evidence="2">
    <location>
        <begin position="46"/>
        <end position="65"/>
    </location>
</feature>
<protein>
    <recommendedName>
        <fullName evidence="3">C2H2-type domain-containing protein</fullName>
    </recommendedName>
</protein>
<comment type="caution">
    <text evidence="4">The sequence shown here is derived from an EMBL/GenBank/DDBJ whole genome shotgun (WGS) entry which is preliminary data.</text>
</comment>
<keyword evidence="1" id="KW-0479">Metal-binding</keyword>
<evidence type="ECO:0000256" key="2">
    <source>
        <dbReference type="SAM" id="MobiDB-lite"/>
    </source>
</evidence>
<proteinExistence type="predicted"/>
<dbReference type="Proteomes" id="UP000683000">
    <property type="component" value="Unassembled WGS sequence"/>
</dbReference>
<evidence type="ECO:0000259" key="3">
    <source>
        <dbReference type="PROSITE" id="PS50157"/>
    </source>
</evidence>
<reference evidence="4" key="1">
    <citation type="submission" date="2021-03" db="EMBL/GenBank/DDBJ databases">
        <title>Evolutionary innovations through gain and loss of genes in the ectomycorrhizal Boletales.</title>
        <authorList>
            <person name="Wu G."/>
            <person name="Miyauchi S."/>
            <person name="Morin E."/>
            <person name="Yang Z.-L."/>
            <person name="Xu J."/>
            <person name="Martin F.M."/>
        </authorList>
    </citation>
    <scope>NUCLEOTIDE SEQUENCE</scope>
    <source>
        <strain evidence="4">BR01</strain>
    </source>
</reference>
<name>A0A8I2YH25_9AGAM</name>
<dbReference type="GO" id="GO:0008270">
    <property type="term" value="F:zinc ion binding"/>
    <property type="evidence" value="ECO:0007669"/>
    <property type="project" value="UniProtKB-KW"/>
</dbReference>
<organism evidence="4 5">
    <name type="scientific">Boletus reticuloceps</name>
    <dbReference type="NCBI Taxonomy" id="495285"/>
    <lineage>
        <taxon>Eukaryota</taxon>
        <taxon>Fungi</taxon>
        <taxon>Dikarya</taxon>
        <taxon>Basidiomycota</taxon>
        <taxon>Agaricomycotina</taxon>
        <taxon>Agaricomycetes</taxon>
        <taxon>Agaricomycetidae</taxon>
        <taxon>Boletales</taxon>
        <taxon>Boletineae</taxon>
        <taxon>Boletaceae</taxon>
        <taxon>Boletoideae</taxon>
        <taxon>Boletus</taxon>
    </lineage>
</organism>